<keyword evidence="6" id="KW-0805">Transcription regulation</keyword>
<dbReference type="InterPro" id="IPR033599">
    <property type="entry name" value="TAF1B/Rrn7"/>
</dbReference>
<evidence type="ECO:0000256" key="4">
    <source>
        <dbReference type="ARBA" id="ARBA00022771"/>
    </source>
</evidence>
<dbReference type="OrthoDB" id="10069252at2759"/>
<evidence type="ECO:0000256" key="8">
    <source>
        <dbReference type="ARBA" id="ARBA00023163"/>
    </source>
</evidence>
<feature type="domain" description="Rrn7/TAF1B N-terminal cyclin" evidence="11">
    <location>
        <begin position="139"/>
        <end position="282"/>
    </location>
</feature>
<comment type="similarity">
    <text evidence="2">Belongs to the RRN7/TAF1B family.</text>
</comment>
<feature type="compositionally biased region" description="Basic and acidic residues" evidence="10">
    <location>
        <begin position="415"/>
        <end position="436"/>
    </location>
</feature>
<feature type="region of interest" description="Disordered" evidence="10">
    <location>
        <begin position="405"/>
        <end position="440"/>
    </location>
</feature>
<keyword evidence="3" id="KW-0479">Metal-binding</keyword>
<evidence type="ECO:0000313" key="13">
    <source>
        <dbReference type="Proteomes" id="UP000886520"/>
    </source>
</evidence>
<evidence type="ECO:0000256" key="2">
    <source>
        <dbReference type="ARBA" id="ARBA00006899"/>
    </source>
</evidence>
<dbReference type="Pfam" id="PF20644">
    <property type="entry name" value="Rrn7_cyclin_N"/>
    <property type="match status" value="1"/>
</dbReference>
<feature type="region of interest" description="Disordered" evidence="10">
    <location>
        <begin position="192"/>
        <end position="212"/>
    </location>
</feature>
<dbReference type="AlphaFoldDB" id="A0A9D4ZQU3"/>
<evidence type="ECO:0000256" key="3">
    <source>
        <dbReference type="ARBA" id="ARBA00022723"/>
    </source>
</evidence>
<dbReference type="GO" id="GO:0001164">
    <property type="term" value="F:RNA polymerase I core promoter sequence-specific DNA binding"/>
    <property type="evidence" value="ECO:0007669"/>
    <property type="project" value="InterPro"/>
</dbReference>
<dbReference type="EMBL" id="JABFUD020000003">
    <property type="protein sequence ID" value="KAI5081835.1"/>
    <property type="molecule type" value="Genomic_DNA"/>
</dbReference>
<keyword evidence="9" id="KW-0539">Nucleus</keyword>
<name>A0A9D4ZQU3_ADICA</name>
<feature type="region of interest" description="Disordered" evidence="10">
    <location>
        <begin position="53"/>
        <end position="78"/>
    </location>
</feature>
<keyword evidence="7" id="KW-0238">DNA-binding</keyword>
<keyword evidence="8" id="KW-0804">Transcription</keyword>
<protein>
    <recommendedName>
        <fullName evidence="11">Rrn7/TAF1B N-terminal cyclin domain-containing protein</fullName>
    </recommendedName>
</protein>
<evidence type="ECO:0000313" key="12">
    <source>
        <dbReference type="EMBL" id="KAI5081835.1"/>
    </source>
</evidence>
<organism evidence="12 13">
    <name type="scientific">Adiantum capillus-veneris</name>
    <name type="common">Maidenhair fern</name>
    <dbReference type="NCBI Taxonomy" id="13818"/>
    <lineage>
        <taxon>Eukaryota</taxon>
        <taxon>Viridiplantae</taxon>
        <taxon>Streptophyta</taxon>
        <taxon>Embryophyta</taxon>
        <taxon>Tracheophyta</taxon>
        <taxon>Polypodiopsida</taxon>
        <taxon>Polypodiidae</taxon>
        <taxon>Polypodiales</taxon>
        <taxon>Pteridineae</taxon>
        <taxon>Pteridaceae</taxon>
        <taxon>Vittarioideae</taxon>
        <taxon>Adiantum</taxon>
    </lineage>
</organism>
<reference evidence="12" key="1">
    <citation type="submission" date="2021-01" db="EMBL/GenBank/DDBJ databases">
        <title>Adiantum capillus-veneris genome.</title>
        <authorList>
            <person name="Fang Y."/>
            <person name="Liao Q."/>
        </authorList>
    </citation>
    <scope>NUCLEOTIDE SEQUENCE</scope>
    <source>
        <strain evidence="12">H3</strain>
        <tissue evidence="12">Leaf</tissue>
    </source>
</reference>
<proteinExistence type="inferred from homology"/>
<comment type="caution">
    <text evidence="12">The sequence shown here is derived from an EMBL/GenBank/DDBJ whole genome shotgun (WGS) entry which is preliminary data.</text>
</comment>
<gene>
    <name evidence="12" type="ORF">GOP47_0001578</name>
</gene>
<evidence type="ECO:0000256" key="9">
    <source>
        <dbReference type="ARBA" id="ARBA00023242"/>
    </source>
</evidence>
<dbReference type="GO" id="GO:0042790">
    <property type="term" value="P:nucleolar large rRNA transcription by RNA polymerase I"/>
    <property type="evidence" value="ECO:0007669"/>
    <property type="project" value="TreeGrafter"/>
</dbReference>
<dbReference type="GO" id="GO:0008270">
    <property type="term" value="F:zinc ion binding"/>
    <property type="evidence" value="ECO:0007669"/>
    <property type="project" value="UniProtKB-KW"/>
</dbReference>
<dbReference type="PANTHER" id="PTHR31576">
    <property type="entry name" value="TATA BOX-BINDING PROTEIN-ASSOCIATED FACTOR RNA POLYMERASE I SUBUNIT B"/>
    <property type="match status" value="1"/>
</dbReference>
<keyword evidence="4" id="KW-0863">Zinc-finger</keyword>
<keyword evidence="5" id="KW-0862">Zinc</keyword>
<evidence type="ECO:0000256" key="7">
    <source>
        <dbReference type="ARBA" id="ARBA00023125"/>
    </source>
</evidence>
<dbReference type="Proteomes" id="UP000886520">
    <property type="component" value="Chromosome 2"/>
</dbReference>
<keyword evidence="13" id="KW-1185">Reference proteome</keyword>
<dbReference type="GO" id="GO:0070860">
    <property type="term" value="C:RNA polymerase I core factor complex"/>
    <property type="evidence" value="ECO:0007669"/>
    <property type="project" value="InterPro"/>
</dbReference>
<evidence type="ECO:0000256" key="5">
    <source>
        <dbReference type="ARBA" id="ARBA00022833"/>
    </source>
</evidence>
<sequence>MSLFGLCNICGGNDLQGGEDGYFYCSACGSQSQQFQEQLLDYEAMAGYTKRTQRSVAAPEEGAGGIATARDDPNPHLPSSQAPFFSHVGFTDSSKPWETPSATWVSSDTPAPQPPQPVDPMEIVDADAAAIRSLYIEGFQHIIQLQCETLVQKFQVSPLICGIFGPVWLRFISFTRVLEKDWGKEAIQVEEARNEKRKGRSNENKEEASDEEEVLDDRVDAVQMRMALRFIWLNALKERIPLAASLAIIYLACHIADEAILTTDLVQWASKGSLPYLAAFSEVEKKRYGLAWPIEARLMFKPVDVVGARKLEFMAASIARRIKLHLPPVNFDATSCRFLKELNLPVERLSTFVHRIYDWYRPPGLHLSDEPYALPTRVYVMAMVMITLKILYKVDGQLYRDTHEGGCGKRIGSPSDREKHDHQATLKKNQTTEKDTPQACDSGDWHVDDNMETFMGKATQSSCYRQSEAPDERDDKWNAHVLLEKLEKSWKDHATEPFDYEKDLDSYLKYCKDFIFSGLKLEGEEENMCERLWRLYEHPPEKEDGVSQKKPSIQDIPEVQSLSEDSHFSFASFNVAGSQKEGADTVSDPHDSKAEKSHGKIPDDMTCCKKNAEICSGFLSLEKLACHMESLGFQCLPPRKQPLVAGKYLRYVRKKAKGGNSLQLVHADYFMVLCACAHVIRVHPVALHWCVQRIEKSLLAIEEKAKDFSNMES</sequence>
<dbReference type="PANTHER" id="PTHR31576:SF2">
    <property type="entry name" value="TATA BOX-BINDING PROTEIN-ASSOCIATED FACTOR RNA POLYMERASE I SUBUNIT B"/>
    <property type="match status" value="1"/>
</dbReference>
<evidence type="ECO:0000256" key="1">
    <source>
        <dbReference type="ARBA" id="ARBA00004604"/>
    </source>
</evidence>
<comment type="subcellular location">
    <subcellularLocation>
        <location evidence="1">Nucleus</location>
        <location evidence="1">Nucleolus</location>
    </subcellularLocation>
</comment>
<evidence type="ECO:0000256" key="10">
    <source>
        <dbReference type="SAM" id="MobiDB-lite"/>
    </source>
</evidence>
<accession>A0A9D4ZQU3</accession>
<evidence type="ECO:0000256" key="6">
    <source>
        <dbReference type="ARBA" id="ARBA00023015"/>
    </source>
</evidence>
<feature type="compositionally biased region" description="Basic and acidic residues" evidence="10">
    <location>
        <begin position="192"/>
        <end position="207"/>
    </location>
</feature>
<evidence type="ECO:0000259" key="11">
    <source>
        <dbReference type="Pfam" id="PF20644"/>
    </source>
</evidence>
<dbReference type="InterPro" id="IPR048540">
    <property type="entry name" value="Rrn7_cyclin_N"/>
</dbReference>